<keyword evidence="1" id="KW-0175">Coiled coil</keyword>
<dbReference type="InParanoid" id="T0SAF6"/>
<feature type="coiled-coil region" evidence="1">
    <location>
        <begin position="63"/>
        <end position="90"/>
    </location>
</feature>
<name>T0SAF6_SAPDV</name>
<dbReference type="VEuPathDB" id="FungiDB:SDRG_03215"/>
<sequence>MQSDAAVDDVRANALAQIDMLHEGILAFHKQFLKDQAAKEVMDEPSETASKQDDASLEHAKVVHELRESLQEVLRRNEELATEMAASRLQEVQWKRQIDQLQHHQAILTSQLQHQQATHDAQRKQLHMKDSLLANYRSSIRTLENKLISNAKR</sequence>
<dbReference type="AlphaFoldDB" id="T0SAF6"/>
<dbReference type="Proteomes" id="UP000030762">
    <property type="component" value="Unassembled WGS sequence"/>
</dbReference>
<dbReference type="GeneID" id="19943942"/>
<dbReference type="EMBL" id="JH767138">
    <property type="protein sequence ID" value="EQC39792.1"/>
    <property type="molecule type" value="Genomic_DNA"/>
</dbReference>
<protein>
    <submittedName>
        <fullName evidence="2">Uncharacterized protein</fullName>
    </submittedName>
</protein>
<keyword evidence="3" id="KW-1185">Reference proteome</keyword>
<dbReference type="OMA" id="QIDMLHE"/>
<reference evidence="2 3" key="1">
    <citation type="submission" date="2012-04" db="EMBL/GenBank/DDBJ databases">
        <title>The Genome Sequence of Saprolegnia declina VS20.</title>
        <authorList>
            <consortium name="The Broad Institute Genome Sequencing Platform"/>
            <person name="Russ C."/>
            <person name="Nusbaum C."/>
            <person name="Tyler B."/>
            <person name="van West P."/>
            <person name="Dieguez-Uribeondo J."/>
            <person name="de Bruijn I."/>
            <person name="Tripathy S."/>
            <person name="Jiang R."/>
            <person name="Young S.K."/>
            <person name="Zeng Q."/>
            <person name="Gargeya S."/>
            <person name="Fitzgerald M."/>
            <person name="Haas B."/>
            <person name="Abouelleil A."/>
            <person name="Alvarado L."/>
            <person name="Arachchi H.M."/>
            <person name="Berlin A."/>
            <person name="Chapman S.B."/>
            <person name="Goldberg J."/>
            <person name="Griggs A."/>
            <person name="Gujja S."/>
            <person name="Hansen M."/>
            <person name="Howarth C."/>
            <person name="Imamovic A."/>
            <person name="Larimer J."/>
            <person name="McCowen C."/>
            <person name="Montmayeur A."/>
            <person name="Murphy C."/>
            <person name="Neiman D."/>
            <person name="Pearson M."/>
            <person name="Priest M."/>
            <person name="Roberts A."/>
            <person name="Saif S."/>
            <person name="Shea T."/>
            <person name="Sisk P."/>
            <person name="Sykes S."/>
            <person name="Wortman J."/>
            <person name="Nusbaum C."/>
            <person name="Birren B."/>
        </authorList>
    </citation>
    <scope>NUCLEOTIDE SEQUENCE [LARGE SCALE GENOMIC DNA]</scope>
    <source>
        <strain evidence="2 3">VS20</strain>
    </source>
</reference>
<dbReference type="RefSeq" id="XP_008607064.1">
    <property type="nucleotide sequence ID" value="XM_008608842.1"/>
</dbReference>
<dbReference type="OrthoDB" id="69291at2759"/>
<evidence type="ECO:0000313" key="3">
    <source>
        <dbReference type="Proteomes" id="UP000030762"/>
    </source>
</evidence>
<evidence type="ECO:0000256" key="1">
    <source>
        <dbReference type="SAM" id="Coils"/>
    </source>
</evidence>
<accession>T0SAF6</accession>
<proteinExistence type="predicted"/>
<evidence type="ECO:0000313" key="2">
    <source>
        <dbReference type="EMBL" id="EQC39792.1"/>
    </source>
</evidence>
<organism evidence="2 3">
    <name type="scientific">Saprolegnia diclina (strain VS20)</name>
    <dbReference type="NCBI Taxonomy" id="1156394"/>
    <lineage>
        <taxon>Eukaryota</taxon>
        <taxon>Sar</taxon>
        <taxon>Stramenopiles</taxon>
        <taxon>Oomycota</taxon>
        <taxon>Saprolegniomycetes</taxon>
        <taxon>Saprolegniales</taxon>
        <taxon>Saprolegniaceae</taxon>
        <taxon>Saprolegnia</taxon>
    </lineage>
</organism>
<gene>
    <name evidence="2" type="ORF">SDRG_03215</name>
</gene>